<dbReference type="RefSeq" id="XP_016262322.1">
    <property type="nucleotide sequence ID" value="XM_016406718.1"/>
</dbReference>
<evidence type="ECO:0000313" key="2">
    <source>
        <dbReference type="EMBL" id="KIW42106.1"/>
    </source>
</evidence>
<dbReference type="AlphaFoldDB" id="A0A0D2AQ92"/>
<dbReference type="EMBL" id="KN847336">
    <property type="protein sequence ID" value="KIW42106.1"/>
    <property type="molecule type" value="Genomic_DNA"/>
</dbReference>
<proteinExistence type="predicted"/>
<dbReference type="HOGENOM" id="CLU_1065731_0_0_1"/>
<keyword evidence="3" id="KW-1185">Reference proteome</keyword>
<dbReference type="Proteomes" id="UP000053342">
    <property type="component" value="Unassembled WGS sequence"/>
</dbReference>
<name>A0A0D2AQ92_9EURO</name>
<sequence length="243" mass="27991">MIPWNQFTSSQQDPDWRIELNEHNLFFYVTKGPTQLRRVLDSPMLESAQERQFAISQLGLRSANFENEHTSRIDYALQIFCQHFIDHESNESFRPTSPYYEDLTDFRSALSYTEPTPSLPLSDLLEGLPSSPTPTVKSLRSVKSPMSVESLMNPEIIPPPPPERKRKHSDSLFAPIATDDSFEDFGFFDSPAHLKQNLEHARAATVVSGHAVRLRRRTRMRRSFLDRGHSKPKDTDIDRCEDD</sequence>
<accession>A0A0D2AQ92</accession>
<evidence type="ECO:0000313" key="3">
    <source>
        <dbReference type="Proteomes" id="UP000053342"/>
    </source>
</evidence>
<dbReference type="GeneID" id="27357765"/>
<evidence type="ECO:0000256" key="1">
    <source>
        <dbReference type="SAM" id="MobiDB-lite"/>
    </source>
</evidence>
<dbReference type="VEuPathDB" id="FungiDB:PV06_05691"/>
<organism evidence="2 3">
    <name type="scientific">Exophiala oligosperma</name>
    <dbReference type="NCBI Taxonomy" id="215243"/>
    <lineage>
        <taxon>Eukaryota</taxon>
        <taxon>Fungi</taxon>
        <taxon>Dikarya</taxon>
        <taxon>Ascomycota</taxon>
        <taxon>Pezizomycotina</taxon>
        <taxon>Eurotiomycetes</taxon>
        <taxon>Chaetothyriomycetidae</taxon>
        <taxon>Chaetothyriales</taxon>
        <taxon>Herpotrichiellaceae</taxon>
        <taxon>Exophiala</taxon>
    </lineage>
</organism>
<protein>
    <submittedName>
        <fullName evidence="2">Uncharacterized protein</fullName>
    </submittedName>
</protein>
<feature type="region of interest" description="Disordered" evidence="1">
    <location>
        <begin position="223"/>
        <end position="243"/>
    </location>
</feature>
<dbReference type="OrthoDB" id="4117972at2759"/>
<gene>
    <name evidence="2" type="ORF">PV06_05691</name>
</gene>
<reference evidence="2 3" key="1">
    <citation type="submission" date="2015-01" db="EMBL/GenBank/DDBJ databases">
        <title>The Genome Sequence of Exophiala oligosperma CBS72588.</title>
        <authorList>
            <consortium name="The Broad Institute Genomics Platform"/>
            <person name="Cuomo C."/>
            <person name="de Hoog S."/>
            <person name="Gorbushina A."/>
            <person name="Stielow B."/>
            <person name="Teixiera M."/>
            <person name="Abouelleil A."/>
            <person name="Chapman S.B."/>
            <person name="Priest M."/>
            <person name="Young S.K."/>
            <person name="Wortman J."/>
            <person name="Nusbaum C."/>
            <person name="Birren B."/>
        </authorList>
    </citation>
    <scope>NUCLEOTIDE SEQUENCE [LARGE SCALE GENOMIC DNA]</scope>
    <source>
        <strain evidence="2 3">CBS 72588</strain>
    </source>
</reference>